<organism evidence="1">
    <name type="scientific">Trichuris suis</name>
    <name type="common">pig whipworm</name>
    <dbReference type="NCBI Taxonomy" id="68888"/>
    <lineage>
        <taxon>Eukaryota</taxon>
        <taxon>Metazoa</taxon>
        <taxon>Ecdysozoa</taxon>
        <taxon>Nematoda</taxon>
        <taxon>Enoplea</taxon>
        <taxon>Dorylaimia</taxon>
        <taxon>Trichinellida</taxon>
        <taxon>Trichuridae</taxon>
        <taxon>Trichuris</taxon>
    </lineage>
</organism>
<evidence type="ECO:0000313" key="1">
    <source>
        <dbReference type="EMBL" id="KFD72815.1"/>
    </source>
</evidence>
<sequence>MIKTSRKGSASFSSFSIMNITYSGMMLLKNLKMVLLFLCFITARMSSTERLKIRGVTSVCCISKFFLSRLSIKTSASTGDSGLPIGIHFKTRTTYYATKCHKVILFVTADDG</sequence>
<accession>A0A085NTL9</accession>
<dbReference type="Proteomes" id="UP000030758">
    <property type="component" value="Unassembled WGS sequence"/>
</dbReference>
<proteinExistence type="predicted"/>
<dbReference type="EMBL" id="KL367476">
    <property type="protein sequence ID" value="KFD72815.1"/>
    <property type="molecule type" value="Genomic_DNA"/>
</dbReference>
<gene>
    <name evidence="1" type="ORF">M514_08022</name>
</gene>
<protein>
    <submittedName>
        <fullName evidence="1">Uncharacterized protein</fullName>
    </submittedName>
</protein>
<reference evidence="1" key="1">
    <citation type="journal article" date="2014" name="Nat. Genet.">
        <title>Genome and transcriptome of the porcine whipworm Trichuris suis.</title>
        <authorList>
            <person name="Jex A.R."/>
            <person name="Nejsum P."/>
            <person name="Schwarz E.M."/>
            <person name="Hu L."/>
            <person name="Young N.D."/>
            <person name="Hall R.S."/>
            <person name="Korhonen P.K."/>
            <person name="Liao S."/>
            <person name="Thamsborg S."/>
            <person name="Xia J."/>
            <person name="Xu P."/>
            <person name="Wang S."/>
            <person name="Scheerlinck J.P."/>
            <person name="Hofmann A."/>
            <person name="Sternberg P.W."/>
            <person name="Wang J."/>
            <person name="Gasser R.B."/>
        </authorList>
    </citation>
    <scope>NUCLEOTIDE SEQUENCE [LARGE SCALE GENOMIC DNA]</scope>
    <source>
        <strain evidence="1">DCEP-RM93F</strain>
    </source>
</reference>
<dbReference type="AlphaFoldDB" id="A0A085NTL9"/>
<name>A0A085NTL9_9BILA</name>